<keyword evidence="1" id="KW-0547">Nucleotide-binding</keyword>
<evidence type="ECO:0000256" key="1">
    <source>
        <dbReference type="ARBA" id="ARBA00022741"/>
    </source>
</evidence>
<dbReference type="EMBL" id="CM009297">
    <property type="protein sequence ID" value="PNT25210.1"/>
    <property type="molecule type" value="Genomic_DNA"/>
</dbReference>
<dbReference type="CDD" id="cd18787">
    <property type="entry name" value="SF2_C_DEAD"/>
    <property type="match status" value="1"/>
</dbReference>
<dbReference type="InParanoid" id="B9HKW7"/>
<reference evidence="6 7" key="1">
    <citation type="journal article" date="2006" name="Science">
        <title>The genome of black cottonwood, Populus trichocarpa (Torr. &amp; Gray).</title>
        <authorList>
            <person name="Tuskan G.A."/>
            <person name="Difazio S."/>
            <person name="Jansson S."/>
            <person name="Bohlmann J."/>
            <person name="Grigoriev I."/>
            <person name="Hellsten U."/>
            <person name="Putnam N."/>
            <person name="Ralph S."/>
            <person name="Rombauts S."/>
            <person name="Salamov A."/>
            <person name="Schein J."/>
            <person name="Sterck L."/>
            <person name="Aerts A."/>
            <person name="Bhalerao R.R."/>
            <person name="Bhalerao R.P."/>
            <person name="Blaudez D."/>
            <person name="Boerjan W."/>
            <person name="Brun A."/>
            <person name="Brunner A."/>
            <person name="Busov V."/>
            <person name="Campbell M."/>
            <person name="Carlson J."/>
            <person name="Chalot M."/>
            <person name="Chapman J."/>
            <person name="Chen G.L."/>
            <person name="Cooper D."/>
            <person name="Coutinho P.M."/>
            <person name="Couturier J."/>
            <person name="Covert S."/>
            <person name="Cronk Q."/>
            <person name="Cunningham R."/>
            <person name="Davis J."/>
            <person name="Degroeve S."/>
            <person name="Dejardin A."/>
            <person name="Depamphilis C."/>
            <person name="Detter J."/>
            <person name="Dirks B."/>
            <person name="Dubchak I."/>
            <person name="Duplessis S."/>
            <person name="Ehlting J."/>
            <person name="Ellis B."/>
            <person name="Gendler K."/>
            <person name="Goodstein D."/>
            <person name="Gribskov M."/>
            <person name="Grimwood J."/>
            <person name="Groover A."/>
            <person name="Gunter L."/>
            <person name="Hamberger B."/>
            <person name="Heinze B."/>
            <person name="Helariutta Y."/>
            <person name="Henrissat B."/>
            <person name="Holligan D."/>
            <person name="Holt R."/>
            <person name="Huang W."/>
            <person name="Islam-Faridi N."/>
            <person name="Jones S."/>
            <person name="Jones-Rhoades M."/>
            <person name="Jorgensen R."/>
            <person name="Joshi C."/>
            <person name="Kangasjarvi J."/>
            <person name="Karlsson J."/>
            <person name="Kelleher C."/>
            <person name="Kirkpatrick R."/>
            <person name="Kirst M."/>
            <person name="Kohler A."/>
            <person name="Kalluri U."/>
            <person name="Larimer F."/>
            <person name="Leebens-Mack J."/>
            <person name="Leple J.C."/>
            <person name="Locascio P."/>
            <person name="Lou Y."/>
            <person name="Lucas S."/>
            <person name="Martin F."/>
            <person name="Montanini B."/>
            <person name="Napoli C."/>
            <person name="Nelson D.R."/>
            <person name="Nelson C."/>
            <person name="Nieminen K."/>
            <person name="Nilsson O."/>
            <person name="Pereda V."/>
            <person name="Peter G."/>
            <person name="Philippe R."/>
            <person name="Pilate G."/>
            <person name="Poliakov A."/>
            <person name="Razumovskaya J."/>
            <person name="Richardson P."/>
            <person name="Rinaldi C."/>
            <person name="Ritland K."/>
            <person name="Rouze P."/>
            <person name="Ryaboy D."/>
            <person name="Schmutz J."/>
            <person name="Schrader J."/>
            <person name="Segerman B."/>
            <person name="Shin H."/>
            <person name="Siddiqui A."/>
            <person name="Sterky F."/>
            <person name="Terry A."/>
            <person name="Tsai C.J."/>
            <person name="Uberbacher E."/>
            <person name="Unneberg P."/>
            <person name="Vahala J."/>
            <person name="Wall K."/>
            <person name="Wessler S."/>
            <person name="Yang G."/>
            <person name="Yin T."/>
            <person name="Douglas C."/>
            <person name="Marra M."/>
            <person name="Sandberg G."/>
            <person name="Van de Peer Y."/>
            <person name="Rokhsar D."/>
        </authorList>
    </citation>
    <scope>NUCLEOTIDE SEQUENCE [LARGE SCALE GENOMIC DNA]</scope>
    <source>
        <strain evidence="7">cv. Nisqually</strain>
    </source>
</reference>
<dbReference type="GO" id="GO:0005524">
    <property type="term" value="F:ATP binding"/>
    <property type="evidence" value="ECO:0007669"/>
    <property type="project" value="UniProtKB-KW"/>
</dbReference>
<dbReference type="InterPro" id="IPR027417">
    <property type="entry name" value="P-loop_NTPase"/>
</dbReference>
<dbReference type="PANTHER" id="PTHR47959:SF1">
    <property type="entry name" value="ATP-DEPENDENT RNA HELICASE DBPA"/>
    <property type="match status" value="1"/>
</dbReference>
<protein>
    <recommendedName>
        <fullName evidence="5">Helicase C-terminal domain-containing protein</fullName>
    </recommendedName>
</protein>
<organism evidence="6 7">
    <name type="scientific">Populus trichocarpa</name>
    <name type="common">Western balsam poplar</name>
    <name type="synonym">Populus balsamifera subsp. trichocarpa</name>
    <dbReference type="NCBI Taxonomy" id="3694"/>
    <lineage>
        <taxon>Eukaryota</taxon>
        <taxon>Viridiplantae</taxon>
        <taxon>Streptophyta</taxon>
        <taxon>Embryophyta</taxon>
        <taxon>Tracheophyta</taxon>
        <taxon>Spermatophyta</taxon>
        <taxon>Magnoliopsida</taxon>
        <taxon>eudicotyledons</taxon>
        <taxon>Gunneridae</taxon>
        <taxon>Pentapetalae</taxon>
        <taxon>rosids</taxon>
        <taxon>fabids</taxon>
        <taxon>Malpighiales</taxon>
        <taxon>Salicaceae</taxon>
        <taxon>Saliceae</taxon>
        <taxon>Populus</taxon>
    </lineage>
</organism>
<dbReference type="SUPFAM" id="SSF52540">
    <property type="entry name" value="P-loop containing nucleoside triphosphate hydrolases"/>
    <property type="match status" value="1"/>
</dbReference>
<dbReference type="GO" id="GO:0004386">
    <property type="term" value="F:helicase activity"/>
    <property type="evidence" value="ECO:0007669"/>
    <property type="project" value="UniProtKB-KW"/>
</dbReference>
<dbReference type="AlphaFoldDB" id="B9HKW7"/>
<evidence type="ECO:0000313" key="6">
    <source>
        <dbReference type="EMBL" id="PNT25210.1"/>
    </source>
</evidence>
<accession>B9HKW7</accession>
<evidence type="ECO:0000256" key="2">
    <source>
        <dbReference type="ARBA" id="ARBA00022801"/>
    </source>
</evidence>
<dbReference type="eggNOG" id="KOG0347">
    <property type="taxonomic scope" value="Eukaryota"/>
</dbReference>
<keyword evidence="4" id="KW-0067">ATP-binding</keyword>
<gene>
    <name evidence="6" type="ORF">POPTR_008G173700</name>
</gene>
<keyword evidence="7" id="KW-1185">Reference proteome</keyword>
<dbReference type="Pfam" id="PF00271">
    <property type="entry name" value="Helicase_C"/>
    <property type="match status" value="1"/>
</dbReference>
<dbReference type="Proteomes" id="UP000006729">
    <property type="component" value="Chromosome 8"/>
</dbReference>
<evidence type="ECO:0000256" key="4">
    <source>
        <dbReference type="ARBA" id="ARBA00022840"/>
    </source>
</evidence>
<dbReference type="InterPro" id="IPR001650">
    <property type="entry name" value="Helicase_C-like"/>
</dbReference>
<feature type="domain" description="Helicase C-terminal" evidence="5">
    <location>
        <begin position="70"/>
        <end position="230"/>
    </location>
</feature>
<evidence type="ECO:0000313" key="7">
    <source>
        <dbReference type="Proteomes" id="UP000006729"/>
    </source>
</evidence>
<proteinExistence type="predicted"/>
<keyword evidence="2" id="KW-0378">Hydrolase</keyword>
<name>B9HKW7_POPTR</name>
<dbReference type="STRING" id="3694.B9HKW7"/>
<sequence length="307" mass="34817">MQRKKRQTSVFSATKALSADFRKKLKRGSLKSKQSTADGLNSIEMLSERAGMSVNSAIIDLTNVSIVANKLEESFLNVGKKIKMLTYYILTVHGQGRTIVVCTSIAALRHISALLRILSIHVWKLHVQMQQRARLKAGDHFRSNEHAILVATDVAASGLDIPGVRTVVHYQLPHSAEVYVHRSGRTARAFTDGCTIALISSNDTSKFASLCKSFSRESFQRFPFEESYLPEVMRRLALARQIDKITRKDSQEKANKTWFERNADSVELMVENDDSEKERVKLHAIEKFTTGFVYYERFLILVLFCEI</sequence>
<dbReference type="SMART" id="SM00490">
    <property type="entry name" value="HELICc"/>
    <property type="match status" value="1"/>
</dbReference>
<dbReference type="HOGENOM" id="CLU_907327_0_0_1"/>
<dbReference type="GO" id="GO:0016787">
    <property type="term" value="F:hydrolase activity"/>
    <property type="evidence" value="ECO:0007669"/>
    <property type="project" value="UniProtKB-KW"/>
</dbReference>
<evidence type="ECO:0000256" key="3">
    <source>
        <dbReference type="ARBA" id="ARBA00022806"/>
    </source>
</evidence>
<dbReference type="GO" id="GO:0005730">
    <property type="term" value="C:nucleolus"/>
    <property type="evidence" value="ECO:0000318"/>
    <property type="project" value="GO_Central"/>
</dbReference>
<dbReference type="InterPro" id="IPR050079">
    <property type="entry name" value="DEAD_box_RNA_helicase"/>
</dbReference>
<dbReference type="PANTHER" id="PTHR47959">
    <property type="entry name" value="ATP-DEPENDENT RNA HELICASE RHLE-RELATED"/>
    <property type="match status" value="1"/>
</dbReference>
<keyword evidence="3" id="KW-0347">Helicase</keyword>
<evidence type="ECO:0000259" key="5">
    <source>
        <dbReference type="PROSITE" id="PS51194"/>
    </source>
</evidence>
<dbReference type="Gene3D" id="3.40.50.300">
    <property type="entry name" value="P-loop containing nucleotide triphosphate hydrolases"/>
    <property type="match status" value="1"/>
</dbReference>
<dbReference type="PROSITE" id="PS51194">
    <property type="entry name" value="HELICASE_CTER"/>
    <property type="match status" value="1"/>
</dbReference>